<feature type="region of interest" description="Disordered" evidence="1">
    <location>
        <begin position="570"/>
        <end position="596"/>
    </location>
</feature>
<dbReference type="RefSeq" id="XP_008718968.1">
    <property type="nucleotide sequence ID" value="XM_008720746.1"/>
</dbReference>
<dbReference type="eggNOG" id="ENOG502S3DJ">
    <property type="taxonomic scope" value="Eukaryota"/>
</dbReference>
<feature type="region of interest" description="Disordered" evidence="1">
    <location>
        <begin position="831"/>
        <end position="861"/>
    </location>
</feature>
<dbReference type="GeneID" id="19973753"/>
<dbReference type="InParanoid" id="W2RRQ6"/>
<dbReference type="VEuPathDB" id="FungiDB:HMPREF1541_06414"/>
<feature type="compositionally biased region" description="Acidic residues" evidence="1">
    <location>
        <begin position="123"/>
        <end position="132"/>
    </location>
</feature>
<keyword evidence="3" id="KW-1185">Reference proteome</keyword>
<dbReference type="HOGENOM" id="CLU_376839_0_0_1"/>
<accession>W2RRQ6</accession>
<evidence type="ECO:0000313" key="2">
    <source>
        <dbReference type="EMBL" id="ETN38379.1"/>
    </source>
</evidence>
<reference evidence="2 3" key="1">
    <citation type="submission" date="2013-03" db="EMBL/GenBank/DDBJ databases">
        <title>The Genome Sequence of Phialophora europaea CBS 101466.</title>
        <authorList>
            <consortium name="The Broad Institute Genomics Platform"/>
            <person name="Cuomo C."/>
            <person name="de Hoog S."/>
            <person name="Gorbushina A."/>
            <person name="Walker B."/>
            <person name="Young S.K."/>
            <person name="Zeng Q."/>
            <person name="Gargeya S."/>
            <person name="Fitzgerald M."/>
            <person name="Haas B."/>
            <person name="Abouelleil A."/>
            <person name="Allen A.W."/>
            <person name="Alvarado L."/>
            <person name="Arachchi H.M."/>
            <person name="Berlin A.M."/>
            <person name="Chapman S.B."/>
            <person name="Gainer-Dewar J."/>
            <person name="Goldberg J."/>
            <person name="Griggs A."/>
            <person name="Gujja S."/>
            <person name="Hansen M."/>
            <person name="Howarth C."/>
            <person name="Imamovic A."/>
            <person name="Ireland A."/>
            <person name="Larimer J."/>
            <person name="McCowan C."/>
            <person name="Murphy C."/>
            <person name="Pearson M."/>
            <person name="Poon T.W."/>
            <person name="Priest M."/>
            <person name="Roberts A."/>
            <person name="Saif S."/>
            <person name="Shea T."/>
            <person name="Sisk P."/>
            <person name="Sykes S."/>
            <person name="Wortman J."/>
            <person name="Nusbaum C."/>
            <person name="Birren B."/>
        </authorList>
    </citation>
    <scope>NUCLEOTIDE SEQUENCE [LARGE SCALE GENOMIC DNA]</scope>
    <source>
        <strain evidence="2 3">CBS 101466</strain>
    </source>
</reference>
<feature type="compositionally biased region" description="Gly residues" evidence="1">
    <location>
        <begin position="838"/>
        <end position="859"/>
    </location>
</feature>
<feature type="region of interest" description="Disordered" evidence="1">
    <location>
        <begin position="1"/>
        <end position="137"/>
    </location>
</feature>
<name>W2RRQ6_CYPE1</name>
<evidence type="ECO:0000256" key="1">
    <source>
        <dbReference type="SAM" id="MobiDB-lite"/>
    </source>
</evidence>
<gene>
    <name evidence="2" type="ORF">HMPREF1541_06414</name>
</gene>
<dbReference type="STRING" id="1220924.W2RRQ6"/>
<dbReference type="EMBL" id="KB822722">
    <property type="protein sequence ID" value="ETN38379.1"/>
    <property type="molecule type" value="Genomic_DNA"/>
</dbReference>
<sequence length="884" mass="97579">MAPDSPPRRAPPLIFHLPDDEASDSDLSDVPASPTTPEHVGLTQAIQAPSTPDQKIIPTNLPPQRRGRLVRDTYIDSDTDSDLPGTKRTRAKQWRSPSTPTPTFCRRKQAHPSKAKQPQNESLESDADESDFEVPFSPPYDDKHLRVVLKDSLESANLAPIEKMPTEIIERIGIATSKDIDHQNLSNCNRQLKHDLSTPESVIWRERFLALYDAPMIRSPYDFFAAYRERNFVLNNAVEFLHGADDRLPIQLEILFEMVVEAYNPQAPYLPTPETSRNLQLFAGQELWMRSFLCSPFYNFGGPSHGTPEPLFDNLQLTFSYLLFSPKYRIANIVTFSRDDYAIAKVYNWGSPLGTIFERLPESEQDKQPPSNPFPFKMFPNLRSPSPPSGPKPIKYTLNTHVLLHIRNFFHRHLIHDPMAERLVGDIDEDTFWRANKKLTQLGHIPRQWSGPLHKGDENVEAILNGKFVGFYSSVLRWPKTEFDLQEIQSAAQDWSGVDPLTLNFNASTTNVVSGAFVWPEVFASFPCFASTVPSVQEAAQLRQAGFGHTYYIQGSASFLDIEAVDDTTSNSNAAKSSKGRAAAATNGTSKSDQRKYHPYNALRLRGVIHPIPSTFVPPTKTVPGNLWPRDSPVALVPPLRIPGYRRLVMVLFKPTTVSLIRQLEYADENFGSTFGVSVTDQISQHTAAGIVVGANGAILNPEEVDSYLKKHLQKLIQEREGLSDAADKDDLTGDGNMRGTGDHILQAKGKAKAGSPSAEMWSLPDIVDLERQLYQDGLVSWEDIEYAYAYEGVLCPGGNVMLGRWWRCGLAGTGVSAGGEVDVQGVGVPDGTEVGEAGAGGQVSGAGTGPGQPGGTTGAGRARTLASLERGPFVFWGMNSDVN</sequence>
<dbReference type="AlphaFoldDB" id="W2RRQ6"/>
<dbReference type="Proteomes" id="UP000030752">
    <property type="component" value="Unassembled WGS sequence"/>
</dbReference>
<protein>
    <submittedName>
        <fullName evidence="2">Uncharacterized protein</fullName>
    </submittedName>
</protein>
<feature type="compositionally biased region" description="Basic residues" evidence="1">
    <location>
        <begin position="105"/>
        <end position="114"/>
    </location>
</feature>
<feature type="compositionally biased region" description="Low complexity" evidence="1">
    <location>
        <begin position="570"/>
        <end position="585"/>
    </location>
</feature>
<organism evidence="2 3">
    <name type="scientific">Cyphellophora europaea (strain CBS 101466)</name>
    <name type="common">Phialophora europaea</name>
    <dbReference type="NCBI Taxonomy" id="1220924"/>
    <lineage>
        <taxon>Eukaryota</taxon>
        <taxon>Fungi</taxon>
        <taxon>Dikarya</taxon>
        <taxon>Ascomycota</taxon>
        <taxon>Pezizomycotina</taxon>
        <taxon>Eurotiomycetes</taxon>
        <taxon>Chaetothyriomycetidae</taxon>
        <taxon>Chaetothyriales</taxon>
        <taxon>Cyphellophoraceae</taxon>
        <taxon>Cyphellophora</taxon>
    </lineage>
</organism>
<proteinExistence type="predicted"/>
<dbReference type="OrthoDB" id="6339427at2759"/>
<evidence type="ECO:0000313" key="3">
    <source>
        <dbReference type="Proteomes" id="UP000030752"/>
    </source>
</evidence>
<feature type="compositionally biased region" description="Pro residues" evidence="1">
    <location>
        <begin position="1"/>
        <end position="10"/>
    </location>
</feature>
<feature type="compositionally biased region" description="Polar residues" evidence="1">
    <location>
        <begin position="44"/>
        <end position="53"/>
    </location>
</feature>